<dbReference type="EMBL" id="BJCF01000040">
    <property type="protein sequence ID" value="GCL43409.1"/>
    <property type="molecule type" value="Genomic_DNA"/>
</dbReference>
<sequence>MYAKVVGIARKISYLINYGLDWLKAAAILAIMTTNLILAATTHFGD</sequence>
<proteinExistence type="predicted"/>
<reference evidence="3" key="1">
    <citation type="submission" date="2019-02" db="EMBL/GenBank/DDBJ databases">
        <title>Draft genome sequence of Dolichospermum planctonicum NIES-80.</title>
        <authorList>
            <person name="Yamaguchi H."/>
            <person name="Suzuki S."/>
            <person name="Kawachi M."/>
        </authorList>
    </citation>
    <scope>NUCLEOTIDE SEQUENCE [LARGE SCALE GENOMIC DNA]</scope>
    <source>
        <strain evidence="3">NIES-80</strain>
    </source>
</reference>
<evidence type="ECO:0000256" key="1">
    <source>
        <dbReference type="SAM" id="Phobius"/>
    </source>
</evidence>
<keyword evidence="1" id="KW-0812">Transmembrane</keyword>
<dbReference type="RefSeq" id="WP_162501204.1">
    <property type="nucleotide sequence ID" value="NZ_BJCF01000040.1"/>
</dbReference>
<keyword evidence="1" id="KW-0472">Membrane</keyword>
<evidence type="ECO:0000313" key="3">
    <source>
        <dbReference type="Proteomes" id="UP000299367"/>
    </source>
</evidence>
<organism evidence="2 3">
    <name type="scientific">Dolichospermum planctonicum</name>
    <dbReference type="NCBI Taxonomy" id="136072"/>
    <lineage>
        <taxon>Bacteria</taxon>
        <taxon>Bacillati</taxon>
        <taxon>Cyanobacteriota</taxon>
        <taxon>Cyanophyceae</taxon>
        <taxon>Nostocales</taxon>
        <taxon>Aphanizomenonaceae</taxon>
        <taxon>Dolichospermum</taxon>
    </lineage>
</organism>
<comment type="caution">
    <text evidence="2">The sequence shown here is derived from an EMBL/GenBank/DDBJ whole genome shotgun (WGS) entry which is preliminary data.</text>
</comment>
<gene>
    <name evidence="2" type="ORF">NIES80_31230</name>
</gene>
<feature type="transmembrane region" description="Helical" evidence="1">
    <location>
        <begin position="21"/>
        <end position="44"/>
    </location>
</feature>
<name>A0A480AF71_9CYAN</name>
<protein>
    <submittedName>
        <fullName evidence="2">Uncharacterized protein</fullName>
    </submittedName>
</protein>
<dbReference type="Proteomes" id="UP000299367">
    <property type="component" value="Unassembled WGS sequence"/>
</dbReference>
<accession>A0A480AF71</accession>
<dbReference type="AlphaFoldDB" id="A0A480AF71"/>
<evidence type="ECO:0000313" key="2">
    <source>
        <dbReference type="EMBL" id="GCL43409.1"/>
    </source>
</evidence>
<keyword evidence="1" id="KW-1133">Transmembrane helix</keyword>